<accession>A0AA36FW99</accession>
<dbReference type="Gene3D" id="1.20.80.10">
    <property type="match status" value="1"/>
</dbReference>
<feature type="non-terminal residue" evidence="6">
    <location>
        <position position="1"/>
    </location>
</feature>
<dbReference type="GO" id="GO:0004725">
    <property type="term" value="F:protein tyrosine phosphatase activity"/>
    <property type="evidence" value="ECO:0007669"/>
    <property type="project" value="UniProtKB-EC"/>
</dbReference>
<feature type="domain" description="FERM" evidence="5">
    <location>
        <begin position="72"/>
        <end position="360"/>
    </location>
</feature>
<evidence type="ECO:0000256" key="1">
    <source>
        <dbReference type="ARBA" id="ARBA00013064"/>
    </source>
</evidence>
<evidence type="ECO:0000313" key="6">
    <source>
        <dbReference type="EMBL" id="CAJ0569545.1"/>
    </source>
</evidence>
<feature type="region of interest" description="Disordered" evidence="4">
    <location>
        <begin position="402"/>
        <end position="428"/>
    </location>
</feature>
<dbReference type="InterPro" id="IPR019748">
    <property type="entry name" value="FERM_central"/>
</dbReference>
<dbReference type="InterPro" id="IPR019749">
    <property type="entry name" value="Band_41_domain"/>
</dbReference>
<dbReference type="AlphaFoldDB" id="A0AA36FW99"/>
<dbReference type="SUPFAM" id="SSF54236">
    <property type="entry name" value="Ubiquitin-like"/>
    <property type="match status" value="1"/>
</dbReference>
<sequence>MIIFDTRRREKRGIFPLLSRHKTDTLFKIGSPGPSIRSSGGAVAGVGNGRTIPLKLRLGKKSGRYDLSQDVYVLAVNIGDKPVIQCTLSTESTARECIEYIQQKRGLQQIHMFGLRFQMRSQDPDERIFRWVEMDRPLRKQLEKWGCKPRQVQLAVLYHTPNPFILTDPMARSYYFLLMKLDVVEGRLTMDMENYIGLAAHSLQAEYGDYDKESMTIDYMQTIPLLPKQICRSATILESLLMKVLQLYETLRGMSCDKAAILYIVGVIHCEGYGEEYFKAKDEDSSEVKLGYSPKGIVVKVYGAPVKYEWEKVKGFAAHKRHLQIKTRDLVVEYSLEDAEWARYVCMVLEWQLHYATHKAPEERDVENDITDLQPKSSHLNASQVDLLHARRASSSINIHSTHSLHKPSSTSLTNVHSVNNHDKNRPILSSVSFRDPVTVSVTPERPRAATAAILPSPLSSTYSDAFPTWHRNIIEDRNAAYKAYLPNAVEIEPLKPFVSAVRAKDGVQRKILGSTPEMRQLGTRMEGNHEQLLKFMMAQLSSGTK</sequence>
<dbReference type="PROSITE" id="PS50057">
    <property type="entry name" value="FERM_3"/>
    <property type="match status" value="1"/>
</dbReference>
<reference evidence="6" key="1">
    <citation type="submission" date="2023-06" db="EMBL/GenBank/DDBJ databases">
        <authorList>
            <person name="Delattre M."/>
        </authorList>
    </citation>
    <scope>NUCLEOTIDE SEQUENCE</scope>
    <source>
        <strain evidence="6">AF72</strain>
    </source>
</reference>
<dbReference type="InterPro" id="IPR014352">
    <property type="entry name" value="FERM/acyl-CoA-bd_prot_sf"/>
</dbReference>
<gene>
    <name evidence="6" type="ORF">MSPICULIGERA_LOCUS8021</name>
</gene>
<dbReference type="EC" id="3.1.3.48" evidence="1"/>
<dbReference type="Pfam" id="PF09379">
    <property type="entry name" value="FERM_N"/>
    <property type="match status" value="1"/>
</dbReference>
<dbReference type="SMART" id="SM00295">
    <property type="entry name" value="B41"/>
    <property type="match status" value="1"/>
</dbReference>
<keyword evidence="2" id="KW-0378">Hydrolase</keyword>
<dbReference type="Gene3D" id="2.30.29.30">
    <property type="entry name" value="Pleckstrin-homology domain (PH domain)/Phosphotyrosine-binding domain (PTB)"/>
    <property type="match status" value="1"/>
</dbReference>
<dbReference type="Pfam" id="PF00373">
    <property type="entry name" value="FERM_M"/>
    <property type="match status" value="1"/>
</dbReference>
<evidence type="ECO:0000256" key="2">
    <source>
        <dbReference type="ARBA" id="ARBA00022801"/>
    </source>
</evidence>
<evidence type="ECO:0000256" key="4">
    <source>
        <dbReference type="SAM" id="MobiDB-lite"/>
    </source>
</evidence>
<dbReference type="InterPro" id="IPR000299">
    <property type="entry name" value="FERM_domain"/>
</dbReference>
<proteinExistence type="predicted"/>
<dbReference type="SUPFAM" id="SSF47031">
    <property type="entry name" value="Second domain of FERM"/>
    <property type="match status" value="1"/>
</dbReference>
<dbReference type="Gene3D" id="3.10.20.90">
    <property type="entry name" value="Phosphatidylinositol 3-kinase Catalytic Subunit, Chain A, domain 1"/>
    <property type="match status" value="1"/>
</dbReference>
<evidence type="ECO:0000313" key="7">
    <source>
        <dbReference type="Proteomes" id="UP001177023"/>
    </source>
</evidence>
<evidence type="ECO:0000256" key="3">
    <source>
        <dbReference type="ARBA" id="ARBA00022912"/>
    </source>
</evidence>
<name>A0AA36FW99_9BILA</name>
<dbReference type="CDD" id="cd14473">
    <property type="entry name" value="FERM_B-lobe"/>
    <property type="match status" value="1"/>
</dbReference>
<protein>
    <recommendedName>
        <fullName evidence="1">protein-tyrosine-phosphatase</fullName>
        <ecNumber evidence="1">3.1.3.48</ecNumber>
    </recommendedName>
</protein>
<organism evidence="6 7">
    <name type="scientific">Mesorhabditis spiculigera</name>
    <dbReference type="NCBI Taxonomy" id="96644"/>
    <lineage>
        <taxon>Eukaryota</taxon>
        <taxon>Metazoa</taxon>
        <taxon>Ecdysozoa</taxon>
        <taxon>Nematoda</taxon>
        <taxon>Chromadorea</taxon>
        <taxon>Rhabditida</taxon>
        <taxon>Rhabditina</taxon>
        <taxon>Rhabditomorpha</taxon>
        <taxon>Rhabditoidea</taxon>
        <taxon>Rhabditidae</taxon>
        <taxon>Mesorhabditinae</taxon>
        <taxon>Mesorhabditis</taxon>
    </lineage>
</organism>
<feature type="compositionally biased region" description="Polar residues" evidence="4">
    <location>
        <begin position="402"/>
        <end position="419"/>
    </location>
</feature>
<dbReference type="SUPFAM" id="SSF50729">
    <property type="entry name" value="PH domain-like"/>
    <property type="match status" value="1"/>
</dbReference>
<dbReference type="InterPro" id="IPR018979">
    <property type="entry name" value="FERM_N"/>
</dbReference>
<dbReference type="PANTHER" id="PTHR45706">
    <property type="entry name" value="TYROSINE-PROTEIN PHOSPHATASE"/>
    <property type="match status" value="1"/>
</dbReference>
<evidence type="ECO:0000259" key="5">
    <source>
        <dbReference type="PROSITE" id="PS50057"/>
    </source>
</evidence>
<dbReference type="PANTHER" id="PTHR45706:SF1">
    <property type="entry name" value="PEZ, ISOFORM A"/>
    <property type="match status" value="1"/>
</dbReference>
<dbReference type="InterPro" id="IPR011993">
    <property type="entry name" value="PH-like_dom_sf"/>
</dbReference>
<dbReference type="EMBL" id="CATQJA010002048">
    <property type="protein sequence ID" value="CAJ0569545.1"/>
    <property type="molecule type" value="Genomic_DNA"/>
</dbReference>
<comment type="caution">
    <text evidence="6">The sequence shown here is derived from an EMBL/GenBank/DDBJ whole genome shotgun (WGS) entry which is preliminary data.</text>
</comment>
<keyword evidence="3" id="KW-0904">Protein phosphatase</keyword>
<keyword evidence="7" id="KW-1185">Reference proteome</keyword>
<dbReference type="InterPro" id="IPR029071">
    <property type="entry name" value="Ubiquitin-like_domsf"/>
</dbReference>
<dbReference type="Proteomes" id="UP001177023">
    <property type="component" value="Unassembled WGS sequence"/>
</dbReference>
<dbReference type="InterPro" id="IPR035963">
    <property type="entry name" value="FERM_2"/>
</dbReference>